<keyword evidence="2" id="KW-1185">Reference proteome</keyword>
<dbReference type="EMBL" id="FNQN01000002">
    <property type="protein sequence ID" value="SDZ90066.1"/>
    <property type="molecule type" value="Genomic_DNA"/>
</dbReference>
<dbReference type="STRING" id="37625.SAMN05660420_00655"/>
<organism evidence="1 2">
    <name type="scientific">Desulfuromusa kysingii</name>
    <dbReference type="NCBI Taxonomy" id="37625"/>
    <lineage>
        <taxon>Bacteria</taxon>
        <taxon>Pseudomonadati</taxon>
        <taxon>Thermodesulfobacteriota</taxon>
        <taxon>Desulfuromonadia</taxon>
        <taxon>Desulfuromonadales</taxon>
        <taxon>Geopsychrobacteraceae</taxon>
        <taxon>Desulfuromusa</taxon>
    </lineage>
</organism>
<sequence length="132" mass="14152">MKNLSFSKKQSGFTLVQAIFILVVLSLLGLVMVRMIGVQSSTSVFALQGARAYQAARSGLEWGAARAKAGESCNGTLDLDSFNVNVLCSSQPFTEGSIGPYDVYHINATATFGSYGSPDFISRRVQMKVGFP</sequence>
<dbReference type="AlphaFoldDB" id="A0A1H3WSC9"/>
<protein>
    <submittedName>
        <fullName evidence="1">MSHA biogenesis protein MshP</fullName>
    </submittedName>
</protein>
<dbReference type="OrthoDB" id="8536494at2"/>
<dbReference type="RefSeq" id="WP_092344708.1">
    <property type="nucleotide sequence ID" value="NZ_FNQN01000002.1"/>
</dbReference>
<proteinExistence type="predicted"/>
<reference evidence="1 2" key="1">
    <citation type="submission" date="2016-10" db="EMBL/GenBank/DDBJ databases">
        <authorList>
            <person name="de Groot N.N."/>
        </authorList>
    </citation>
    <scope>NUCLEOTIDE SEQUENCE [LARGE SCALE GENOMIC DNA]</scope>
    <source>
        <strain evidence="1 2">DSM 7343</strain>
    </source>
</reference>
<name>A0A1H3WSC9_9BACT</name>
<evidence type="ECO:0000313" key="1">
    <source>
        <dbReference type="EMBL" id="SDZ90066.1"/>
    </source>
</evidence>
<gene>
    <name evidence="1" type="ORF">SAMN05660420_00655</name>
</gene>
<accession>A0A1H3WSC9</accession>
<evidence type="ECO:0000313" key="2">
    <source>
        <dbReference type="Proteomes" id="UP000199409"/>
    </source>
</evidence>
<dbReference type="Proteomes" id="UP000199409">
    <property type="component" value="Unassembled WGS sequence"/>
</dbReference>